<dbReference type="EMBL" id="JAFLVX010000015">
    <property type="protein sequence ID" value="MBO0476528.1"/>
    <property type="molecule type" value="Genomic_DNA"/>
</dbReference>
<dbReference type="Gene3D" id="1.10.10.60">
    <property type="entry name" value="Homeodomain-like"/>
    <property type="match status" value="2"/>
</dbReference>
<keyword evidence="6" id="KW-1185">Reference proteome</keyword>
<dbReference type="PRINTS" id="PR00032">
    <property type="entry name" value="HTHARAC"/>
</dbReference>
<dbReference type="InterPro" id="IPR018062">
    <property type="entry name" value="HTH_AraC-typ_CS"/>
</dbReference>
<dbReference type="InterPro" id="IPR009057">
    <property type="entry name" value="Homeodomain-like_sf"/>
</dbReference>
<protein>
    <submittedName>
        <fullName evidence="5">Helix-turn-helix transcriptional regulator</fullName>
    </submittedName>
</protein>
<dbReference type="InterPro" id="IPR018060">
    <property type="entry name" value="HTH_AraC"/>
</dbReference>
<accession>A0ABS3HRY8</accession>
<dbReference type="PROSITE" id="PS01124">
    <property type="entry name" value="HTH_ARAC_FAMILY_2"/>
    <property type="match status" value="1"/>
</dbReference>
<keyword evidence="2" id="KW-0238">DNA-binding</keyword>
<organism evidence="5 6">
    <name type="scientific">Candidatus Vagococcus giribetii</name>
    <dbReference type="NCBI Taxonomy" id="2230876"/>
    <lineage>
        <taxon>Bacteria</taxon>
        <taxon>Bacillati</taxon>
        <taxon>Bacillota</taxon>
        <taxon>Bacilli</taxon>
        <taxon>Lactobacillales</taxon>
        <taxon>Enterococcaceae</taxon>
        <taxon>Vagococcus</taxon>
    </lineage>
</organism>
<dbReference type="InterPro" id="IPR020449">
    <property type="entry name" value="Tscrpt_reg_AraC-type_HTH"/>
</dbReference>
<comment type="caution">
    <text evidence="5">The sequence shown here is derived from an EMBL/GenBank/DDBJ whole genome shotgun (WGS) entry which is preliminary data.</text>
</comment>
<evidence type="ECO:0000256" key="1">
    <source>
        <dbReference type="ARBA" id="ARBA00023015"/>
    </source>
</evidence>
<feature type="domain" description="HTH araC/xylS-type" evidence="4">
    <location>
        <begin position="188"/>
        <end position="285"/>
    </location>
</feature>
<dbReference type="PANTHER" id="PTHR43280">
    <property type="entry name" value="ARAC-FAMILY TRANSCRIPTIONAL REGULATOR"/>
    <property type="match status" value="1"/>
</dbReference>
<proteinExistence type="predicted"/>
<keyword evidence="1" id="KW-0805">Transcription regulation</keyword>
<evidence type="ECO:0000313" key="5">
    <source>
        <dbReference type="EMBL" id="MBO0476528.1"/>
    </source>
</evidence>
<evidence type="ECO:0000256" key="3">
    <source>
        <dbReference type="ARBA" id="ARBA00023163"/>
    </source>
</evidence>
<keyword evidence="3" id="KW-0804">Transcription</keyword>
<dbReference type="Pfam" id="PF12833">
    <property type="entry name" value="HTH_18"/>
    <property type="match status" value="1"/>
</dbReference>
<reference evidence="5 6" key="1">
    <citation type="submission" date="2021-03" db="EMBL/GenBank/DDBJ databases">
        <title>Enterococcal diversity collection.</title>
        <authorList>
            <person name="Gilmore M.S."/>
            <person name="Schwartzman J."/>
            <person name="Van Tyne D."/>
            <person name="Martin M."/>
            <person name="Earl A.M."/>
            <person name="Manson A.L."/>
            <person name="Straub T."/>
            <person name="Salamzade R."/>
            <person name="Saavedra J."/>
            <person name="Lebreton F."/>
            <person name="Prichula J."/>
            <person name="Schaufler K."/>
            <person name="Gaca A."/>
            <person name="Sgardioli B."/>
            <person name="Wagenaar J."/>
            <person name="Strong T."/>
        </authorList>
    </citation>
    <scope>NUCLEOTIDE SEQUENCE [LARGE SCALE GENOMIC DNA]</scope>
    <source>
        <strain evidence="5 6">DIV0080</strain>
    </source>
</reference>
<evidence type="ECO:0000259" key="4">
    <source>
        <dbReference type="PROSITE" id="PS01124"/>
    </source>
</evidence>
<evidence type="ECO:0000256" key="2">
    <source>
        <dbReference type="ARBA" id="ARBA00023125"/>
    </source>
</evidence>
<evidence type="ECO:0000313" key="6">
    <source>
        <dbReference type="Proteomes" id="UP000664857"/>
    </source>
</evidence>
<dbReference type="Proteomes" id="UP000664857">
    <property type="component" value="Unassembled WGS sequence"/>
</dbReference>
<dbReference type="SMART" id="SM00342">
    <property type="entry name" value="HTH_ARAC"/>
    <property type="match status" value="1"/>
</dbReference>
<gene>
    <name evidence="5" type="ORF">DOK76_05565</name>
</gene>
<name>A0ABS3HRY8_9ENTE</name>
<dbReference type="RefSeq" id="WP_206965595.1">
    <property type="nucleotide sequence ID" value="NZ_JAFLVX010000015.1"/>
</dbReference>
<sequence>MKINELLNYLETLEQSSLRFSEGDLENQQKKCLIIKEITEQTITFPNHVVIGSLMKGSGYLNSSGYLNVGNLIVIPTGNKVSLTLSKNSIFSLFLIPKKEFINLLSETTSYILKSMNSTHSKQFSIHLKTTLEDDLPFVFVRILCEYYDEWDFSEQLLYSLMMSLIYEIERELRERSNDRNKRVIKATDILEYIKNHFQDITLIRMADYFNYHPNYLSYRLKLEFGKSYLELVQMERLEKAKDLLKHTDYSVEEVALACGYTSSSFFYKKFKELVGITPGEFKESLKRGD</sequence>
<dbReference type="SUPFAM" id="SSF46689">
    <property type="entry name" value="Homeodomain-like"/>
    <property type="match status" value="1"/>
</dbReference>
<dbReference type="PANTHER" id="PTHR43280:SF28">
    <property type="entry name" value="HTH-TYPE TRANSCRIPTIONAL ACTIVATOR RHAS"/>
    <property type="match status" value="1"/>
</dbReference>
<dbReference type="PROSITE" id="PS00041">
    <property type="entry name" value="HTH_ARAC_FAMILY_1"/>
    <property type="match status" value="1"/>
</dbReference>